<evidence type="ECO:0000313" key="2">
    <source>
        <dbReference type="Proteomes" id="UP001148662"/>
    </source>
</evidence>
<comment type="caution">
    <text evidence="1">The sequence shown here is derived from an EMBL/GenBank/DDBJ whole genome shotgun (WGS) entry which is preliminary data.</text>
</comment>
<organism evidence="1 2">
    <name type="scientific">Phlebia brevispora</name>
    <dbReference type="NCBI Taxonomy" id="194682"/>
    <lineage>
        <taxon>Eukaryota</taxon>
        <taxon>Fungi</taxon>
        <taxon>Dikarya</taxon>
        <taxon>Basidiomycota</taxon>
        <taxon>Agaricomycotina</taxon>
        <taxon>Agaricomycetes</taxon>
        <taxon>Polyporales</taxon>
        <taxon>Meruliaceae</taxon>
        <taxon>Phlebia</taxon>
    </lineage>
</organism>
<proteinExistence type="predicted"/>
<dbReference type="EMBL" id="JANHOG010001101">
    <property type="protein sequence ID" value="KAJ3544090.1"/>
    <property type="molecule type" value="Genomic_DNA"/>
</dbReference>
<keyword evidence="2" id="KW-1185">Reference proteome</keyword>
<accession>A0ACC1SQB7</accession>
<reference evidence="1" key="1">
    <citation type="submission" date="2022-07" db="EMBL/GenBank/DDBJ databases">
        <title>Genome Sequence of Phlebia brevispora.</title>
        <authorList>
            <person name="Buettner E."/>
        </authorList>
    </citation>
    <scope>NUCLEOTIDE SEQUENCE</scope>
    <source>
        <strain evidence="1">MPL23</strain>
    </source>
</reference>
<gene>
    <name evidence="1" type="ORF">NM688_g5782</name>
</gene>
<protein>
    <submittedName>
        <fullName evidence="1">Uncharacterized protein</fullName>
    </submittedName>
</protein>
<evidence type="ECO:0000313" key="1">
    <source>
        <dbReference type="EMBL" id="KAJ3544090.1"/>
    </source>
</evidence>
<sequence>MQASAQARKAKAPFDDSDADIVLQTSDNVTFRIHSLLLSKVSSVFRDMLTVPHPPATSDTSNPEYVDGMPVVRVTEDSGTMDAFLRCCYPVPNPTLYIWDFAAIYRAADKYDVEAVKQHVARELSRYIPQTDYCLFAYVLACHFGLRDKARRAARQTLEIKREDLLEPYFPELELVPASTLVHLLNYRRLCRSRLADLFTPIWHIDSPENREGRPPLWELCYIESRPHCSCVVYVGAFDDSPPELDEDSNDRYRAIFGEGGGDEDMFDSYWVKAWCMDYMTRTAEALRQDNQHIHDILRDTTTLSLSVARACQCAACGPSGVIELTRLVREIEKQVEDVIAKVPFDVEAVCK</sequence>
<name>A0ACC1SQB7_9APHY</name>
<dbReference type="Proteomes" id="UP001148662">
    <property type="component" value="Unassembled WGS sequence"/>
</dbReference>